<gene>
    <name evidence="1" type="ORF">AMD02_14875</name>
</gene>
<reference evidence="1" key="1">
    <citation type="submission" date="2015-08" db="EMBL/GenBank/DDBJ databases">
        <title>Complete DNA Sequence of Pseudomonas syringae pv. actinidiae, the Causal Agent of Kiwifruit Canker Disease.</title>
        <authorList>
            <person name="Rikkerink E.H.A."/>
            <person name="Fineran P.C."/>
        </authorList>
    </citation>
    <scope>NUCLEOTIDE SEQUENCE</scope>
    <source>
        <strain evidence="1">DSM 13666</strain>
    </source>
</reference>
<proteinExistence type="predicted"/>
<dbReference type="RefSeq" id="WP_053431832.1">
    <property type="nucleotide sequence ID" value="NZ_CP040441.1"/>
</dbReference>
<accession>A0A0M0KN26</accession>
<dbReference type="GeneID" id="87596588"/>
<sequence>MTNPFPFAELMSQDGLHCFRIGSYGYAYPEADNEYDADWHRNPLSFTLPGFKVAFDEIILSGGVVEDFVAECIWQEKNA</sequence>
<protein>
    <submittedName>
        <fullName evidence="1">Uncharacterized protein</fullName>
    </submittedName>
</protein>
<evidence type="ECO:0000313" key="1">
    <source>
        <dbReference type="EMBL" id="KOO39987.1"/>
    </source>
</evidence>
<comment type="caution">
    <text evidence="1">The sequence shown here is derived from an EMBL/GenBank/DDBJ whole genome shotgun (WGS) entry which is preliminary data.</text>
</comment>
<organism evidence="1">
    <name type="scientific">Halalkalibacterium halodurans</name>
    <name type="common">Bacillus halodurans</name>
    <dbReference type="NCBI Taxonomy" id="86665"/>
    <lineage>
        <taxon>Bacteria</taxon>
        <taxon>Bacillati</taxon>
        <taxon>Bacillota</taxon>
        <taxon>Bacilli</taxon>
        <taxon>Bacillales</taxon>
        <taxon>Bacillaceae</taxon>
        <taxon>Halalkalibacterium (ex Joshi et al. 2022)</taxon>
    </lineage>
</organism>
<dbReference type="EMBL" id="LILD01000001">
    <property type="protein sequence ID" value="KOO39987.1"/>
    <property type="molecule type" value="Genomic_DNA"/>
</dbReference>
<name>A0A0M0KN26_ALKHA</name>
<dbReference type="AlphaFoldDB" id="A0A0M0KN26"/>
<dbReference type="PATRIC" id="fig|136160.3.peg.3449"/>